<gene>
    <name evidence="3" type="ORF">DL346_09225</name>
</gene>
<feature type="transmembrane region" description="Helical" evidence="2">
    <location>
        <begin position="7"/>
        <end position="28"/>
    </location>
</feature>
<proteinExistence type="predicted"/>
<comment type="caution">
    <text evidence="3">The sequence shown here is derived from an EMBL/GenBank/DDBJ whole genome shotgun (WGS) entry which is preliminary data.</text>
</comment>
<keyword evidence="2" id="KW-0472">Membrane</keyword>
<protein>
    <submittedName>
        <fullName evidence="3">Uncharacterized protein</fullName>
    </submittedName>
</protein>
<accession>A0A328U1J9</accession>
<keyword evidence="2" id="KW-0812">Transmembrane</keyword>
<dbReference type="Proteomes" id="UP000249260">
    <property type="component" value="Unassembled WGS sequence"/>
</dbReference>
<organism evidence="3 4">
    <name type="scientific">Paenibacillus montanisoli</name>
    <dbReference type="NCBI Taxonomy" id="2081970"/>
    <lineage>
        <taxon>Bacteria</taxon>
        <taxon>Bacillati</taxon>
        <taxon>Bacillota</taxon>
        <taxon>Bacilli</taxon>
        <taxon>Bacillales</taxon>
        <taxon>Paenibacillaceae</taxon>
        <taxon>Paenibacillus</taxon>
    </lineage>
</organism>
<sequence length="87" mass="9948">MFELHDALLYVMSICTLVSLAYLCLVWIPSEAVAMRRTHVREADNLIPANNQTSGMHEPRSRRLTRQTKRKEAPDDDSSPCMSLLMN</sequence>
<reference evidence="3 4" key="1">
    <citation type="submission" date="2018-06" db="EMBL/GenBank/DDBJ databases">
        <title>Paenibacillus montanisoli sp. nov., isolated from mountain area soil.</title>
        <authorList>
            <person name="Wu M."/>
        </authorList>
    </citation>
    <scope>NUCLEOTIDE SEQUENCE [LARGE SCALE GENOMIC DNA]</scope>
    <source>
        <strain evidence="3 4">RA17</strain>
    </source>
</reference>
<evidence type="ECO:0000256" key="1">
    <source>
        <dbReference type="SAM" id="MobiDB-lite"/>
    </source>
</evidence>
<keyword evidence="2" id="KW-1133">Transmembrane helix</keyword>
<dbReference type="RefSeq" id="WP_112881859.1">
    <property type="nucleotide sequence ID" value="NZ_QLUW01000002.1"/>
</dbReference>
<dbReference type="OrthoDB" id="2616932at2"/>
<feature type="region of interest" description="Disordered" evidence="1">
    <location>
        <begin position="43"/>
        <end position="87"/>
    </location>
</feature>
<evidence type="ECO:0000313" key="4">
    <source>
        <dbReference type="Proteomes" id="UP000249260"/>
    </source>
</evidence>
<name>A0A328U1J9_9BACL</name>
<evidence type="ECO:0000313" key="3">
    <source>
        <dbReference type="EMBL" id="RAP75633.1"/>
    </source>
</evidence>
<keyword evidence="4" id="KW-1185">Reference proteome</keyword>
<dbReference type="EMBL" id="QLUW01000002">
    <property type="protein sequence ID" value="RAP75633.1"/>
    <property type="molecule type" value="Genomic_DNA"/>
</dbReference>
<feature type="compositionally biased region" description="Basic residues" evidence="1">
    <location>
        <begin position="60"/>
        <end position="69"/>
    </location>
</feature>
<dbReference type="AlphaFoldDB" id="A0A328U1J9"/>
<evidence type="ECO:0000256" key="2">
    <source>
        <dbReference type="SAM" id="Phobius"/>
    </source>
</evidence>